<reference evidence="6 7" key="1">
    <citation type="submission" date="2016-10" db="EMBL/GenBank/DDBJ databases">
        <authorList>
            <person name="de Groot N.N."/>
        </authorList>
    </citation>
    <scope>NUCLEOTIDE SEQUENCE [LARGE SCALE GENOMIC DNA]</scope>
    <source>
        <strain evidence="7">L7-484,KACC 16230,DSM 25025</strain>
    </source>
</reference>
<dbReference type="Proteomes" id="UP000198793">
    <property type="component" value="Unassembled WGS sequence"/>
</dbReference>
<dbReference type="GO" id="GO:0030288">
    <property type="term" value="C:outer membrane-bounded periplasmic space"/>
    <property type="evidence" value="ECO:0007669"/>
    <property type="project" value="TreeGrafter"/>
</dbReference>
<evidence type="ECO:0000313" key="6">
    <source>
        <dbReference type="EMBL" id="SDN67457.1"/>
    </source>
</evidence>
<dbReference type="PIRSF" id="PIRSF002741">
    <property type="entry name" value="MppA"/>
    <property type="match status" value="1"/>
</dbReference>
<dbReference type="OrthoDB" id="8144963at2"/>
<name>A0A1H0DB48_9HYPH</name>
<feature type="signal peptide" evidence="4">
    <location>
        <begin position="1"/>
        <end position="24"/>
    </location>
</feature>
<dbReference type="Gene3D" id="3.10.105.10">
    <property type="entry name" value="Dipeptide-binding Protein, Domain 3"/>
    <property type="match status" value="1"/>
</dbReference>
<dbReference type="InterPro" id="IPR039424">
    <property type="entry name" value="SBP_5"/>
</dbReference>
<evidence type="ECO:0000256" key="4">
    <source>
        <dbReference type="SAM" id="SignalP"/>
    </source>
</evidence>
<dbReference type="GO" id="GO:0043190">
    <property type="term" value="C:ATP-binding cassette (ABC) transporter complex"/>
    <property type="evidence" value="ECO:0007669"/>
    <property type="project" value="InterPro"/>
</dbReference>
<evidence type="ECO:0000256" key="3">
    <source>
        <dbReference type="ARBA" id="ARBA00022729"/>
    </source>
</evidence>
<comment type="subcellular location">
    <subcellularLocation>
        <location evidence="1">Periplasm</location>
    </subcellularLocation>
</comment>
<keyword evidence="3 4" id="KW-0732">Signal</keyword>
<dbReference type="InterPro" id="IPR000914">
    <property type="entry name" value="SBP_5_dom"/>
</dbReference>
<organism evidence="6 7">
    <name type="scientific">Aureimonas jatrophae</name>
    <dbReference type="NCBI Taxonomy" id="1166073"/>
    <lineage>
        <taxon>Bacteria</taxon>
        <taxon>Pseudomonadati</taxon>
        <taxon>Pseudomonadota</taxon>
        <taxon>Alphaproteobacteria</taxon>
        <taxon>Hyphomicrobiales</taxon>
        <taxon>Aurantimonadaceae</taxon>
        <taxon>Aureimonas</taxon>
    </lineage>
</organism>
<accession>A0A1H0DB48</accession>
<feature type="domain" description="Solute-binding protein family 5" evidence="5">
    <location>
        <begin position="71"/>
        <end position="449"/>
    </location>
</feature>
<dbReference type="Gene3D" id="3.40.190.10">
    <property type="entry name" value="Periplasmic binding protein-like II"/>
    <property type="match status" value="1"/>
</dbReference>
<dbReference type="GO" id="GO:0042938">
    <property type="term" value="P:dipeptide transport"/>
    <property type="evidence" value="ECO:0007669"/>
    <property type="project" value="TreeGrafter"/>
</dbReference>
<protein>
    <submittedName>
        <fullName evidence="6">Dipeptide transport system substrate-binding protein</fullName>
    </submittedName>
</protein>
<dbReference type="AlphaFoldDB" id="A0A1H0DB48"/>
<evidence type="ECO:0000259" key="5">
    <source>
        <dbReference type="Pfam" id="PF00496"/>
    </source>
</evidence>
<dbReference type="GO" id="GO:1904680">
    <property type="term" value="F:peptide transmembrane transporter activity"/>
    <property type="evidence" value="ECO:0007669"/>
    <property type="project" value="TreeGrafter"/>
</dbReference>
<dbReference type="Gene3D" id="3.90.76.10">
    <property type="entry name" value="Dipeptide-binding Protein, Domain 1"/>
    <property type="match status" value="1"/>
</dbReference>
<comment type="similarity">
    <text evidence="2">Belongs to the bacterial solute-binding protein 5 family.</text>
</comment>
<feature type="chain" id="PRO_5011753358" evidence="4">
    <location>
        <begin position="25"/>
        <end position="547"/>
    </location>
</feature>
<sequence length="547" mass="60989">MIRYAAALPLVCALGLLVAAPVPAAAKTFVFCSEGNPEAMNPQLAITGTAMDATRPMFDTLVEFEPGTTQLRPALAESWTVSADGREIVFHLRPGVAFHDSDIFQPTRTLEAADVVFSIERQWRSDHPFHAVSTPRFDYFQDAGMPELLESVEAVDPLTVRIRLRDANAPFLANFTMPFLSILSAEYADTLQRRGTPAEIDTKPIGTGPFRFVDFRPDVLVRYRVFDRSWRGPQAIDTLVFSITPTASARLAKLASGECHASAYPDAEDMRAIRANPELKLYESPAYNVGYMAINTSRPPFNDRRVRQALNYAIDKRAIIDAVYGAGGVEAVNPLPPANWAYDETAKGYPYDPERARQLLREAGLEKGFDVDLWYTPVSRPYNPNGIRVYDMISADLEKLGIRTYPRTAEWNSYRSVMQDGNVPLALYGWTGDNGDPDNFMTTLLSCDTARIGGNNIARWCDKRFDDLVRRARTGADPEIRRELYVEAERIFRDEAPWVPIAHSVFAVGARREVRNFVMDPLGYHNFTGVDLAGSTDAAAGRNRTAP</sequence>
<evidence type="ECO:0000256" key="1">
    <source>
        <dbReference type="ARBA" id="ARBA00004418"/>
    </source>
</evidence>
<dbReference type="InterPro" id="IPR030678">
    <property type="entry name" value="Peptide/Ni-bd"/>
</dbReference>
<dbReference type="PANTHER" id="PTHR30290">
    <property type="entry name" value="PERIPLASMIC BINDING COMPONENT OF ABC TRANSPORTER"/>
    <property type="match status" value="1"/>
</dbReference>
<keyword evidence="7" id="KW-1185">Reference proteome</keyword>
<dbReference type="Pfam" id="PF00496">
    <property type="entry name" value="SBP_bac_5"/>
    <property type="match status" value="1"/>
</dbReference>
<dbReference type="RefSeq" id="WP_090668783.1">
    <property type="nucleotide sequence ID" value="NZ_FNIT01000001.1"/>
</dbReference>
<dbReference type="EMBL" id="FNIT01000001">
    <property type="protein sequence ID" value="SDN67457.1"/>
    <property type="molecule type" value="Genomic_DNA"/>
</dbReference>
<dbReference type="STRING" id="1166073.SAMN05192530_101691"/>
<evidence type="ECO:0000256" key="2">
    <source>
        <dbReference type="ARBA" id="ARBA00005695"/>
    </source>
</evidence>
<gene>
    <name evidence="6" type="ORF">SAMN05192530_101691</name>
</gene>
<dbReference type="SUPFAM" id="SSF53850">
    <property type="entry name" value="Periplasmic binding protein-like II"/>
    <property type="match status" value="1"/>
</dbReference>
<proteinExistence type="inferred from homology"/>
<evidence type="ECO:0000313" key="7">
    <source>
        <dbReference type="Proteomes" id="UP000198793"/>
    </source>
</evidence>
<dbReference type="PANTHER" id="PTHR30290:SF38">
    <property type="entry name" value="D,D-DIPEPTIDE-BINDING PERIPLASMIC PROTEIN DDPA-RELATED"/>
    <property type="match status" value="1"/>
</dbReference>
<dbReference type="CDD" id="cd08493">
    <property type="entry name" value="PBP2_DppA_like"/>
    <property type="match status" value="1"/>
</dbReference>